<evidence type="ECO:0000313" key="4">
    <source>
        <dbReference type="Proteomes" id="UP001595868"/>
    </source>
</evidence>
<dbReference type="EMBL" id="JBHSBN010000010">
    <property type="protein sequence ID" value="MFC4107614.1"/>
    <property type="molecule type" value="Genomic_DNA"/>
</dbReference>
<keyword evidence="1" id="KW-0812">Transmembrane</keyword>
<evidence type="ECO:0000259" key="2">
    <source>
        <dbReference type="Pfam" id="PF03372"/>
    </source>
</evidence>
<dbReference type="Pfam" id="PF03372">
    <property type="entry name" value="Exo_endo_phos"/>
    <property type="match status" value="1"/>
</dbReference>
<accession>A0ABV8KNF7</accession>
<feature type="domain" description="Endonuclease/exonuclease/phosphatase" evidence="2">
    <location>
        <begin position="135"/>
        <end position="371"/>
    </location>
</feature>
<dbReference type="Proteomes" id="UP001595868">
    <property type="component" value="Unassembled WGS sequence"/>
</dbReference>
<dbReference type="Gene3D" id="3.60.10.10">
    <property type="entry name" value="Endonuclease/exonuclease/phosphatase"/>
    <property type="match status" value="1"/>
</dbReference>
<keyword evidence="3" id="KW-0378">Hydrolase</keyword>
<keyword evidence="3" id="KW-0540">Nuclease</keyword>
<dbReference type="InterPro" id="IPR005135">
    <property type="entry name" value="Endo/exonuclease/phosphatase"/>
</dbReference>
<feature type="transmembrane region" description="Helical" evidence="1">
    <location>
        <begin position="34"/>
        <end position="52"/>
    </location>
</feature>
<organism evidence="3 4">
    <name type="scientific">Micromonospora zhanjiangensis</name>
    <dbReference type="NCBI Taxonomy" id="1522057"/>
    <lineage>
        <taxon>Bacteria</taxon>
        <taxon>Bacillati</taxon>
        <taxon>Actinomycetota</taxon>
        <taxon>Actinomycetes</taxon>
        <taxon>Micromonosporales</taxon>
        <taxon>Micromonosporaceae</taxon>
        <taxon>Micromonospora</taxon>
    </lineage>
</organism>
<dbReference type="RefSeq" id="WP_377546748.1">
    <property type="nucleotide sequence ID" value="NZ_JBHSBN010000010.1"/>
</dbReference>
<keyword evidence="1" id="KW-1133">Transmembrane helix</keyword>
<reference evidence="4" key="1">
    <citation type="journal article" date="2019" name="Int. J. Syst. Evol. Microbiol.">
        <title>The Global Catalogue of Microorganisms (GCM) 10K type strain sequencing project: providing services to taxonomists for standard genome sequencing and annotation.</title>
        <authorList>
            <consortium name="The Broad Institute Genomics Platform"/>
            <consortium name="The Broad Institute Genome Sequencing Center for Infectious Disease"/>
            <person name="Wu L."/>
            <person name="Ma J."/>
        </authorList>
    </citation>
    <scope>NUCLEOTIDE SEQUENCE [LARGE SCALE GENOMIC DNA]</scope>
    <source>
        <strain evidence="4">2902at01</strain>
    </source>
</reference>
<protein>
    <submittedName>
        <fullName evidence="3">Endonuclease/exonuclease/phosphatase family protein</fullName>
    </submittedName>
</protein>
<evidence type="ECO:0000256" key="1">
    <source>
        <dbReference type="SAM" id="Phobius"/>
    </source>
</evidence>
<comment type="caution">
    <text evidence="3">The sequence shown here is derived from an EMBL/GenBank/DDBJ whole genome shotgun (WGS) entry which is preliminary data.</text>
</comment>
<keyword evidence="4" id="KW-1185">Reference proteome</keyword>
<feature type="transmembrane region" description="Helical" evidence="1">
    <location>
        <begin position="64"/>
        <end position="87"/>
    </location>
</feature>
<dbReference type="SUPFAM" id="SSF56219">
    <property type="entry name" value="DNase I-like"/>
    <property type="match status" value="1"/>
</dbReference>
<gene>
    <name evidence="3" type="ORF">ACFOX0_17000</name>
</gene>
<sequence length="381" mass="41620">MTDGATELLTAGTAPVARDPVPASGPRWCLGTRLLVAATALWCAYVGSHLLLSGRWWLWVLPAAIPPLAFVVVPALLAAATGTAALMSRPLPRLPRYLVLCATLAALVAGAPRSGLNPAALGSRPAVPPGAISVVSWNTQYWDRTDDPDRFYAYLTGLHADVYLLQEYLDWDPADRGNEAREVDDLDRLHREFPGYQVVNRGELVTVSRFPIVGNPRVGPDRAPGADASFAALYASAKVLRTDLRIGDSVVSFYNTHIPVQVSVEPRSDFVSDTRQRATARAGQFAGLEQDIADNPGPVFLAGDFNTSPAMGDLRPLRRLLTDATPALRSVYPVSWELHGLPLWRLDWVFTNQGVRVERYEFSDSQGMSDHQAQRIWVSLS</sequence>
<evidence type="ECO:0000313" key="3">
    <source>
        <dbReference type="EMBL" id="MFC4107614.1"/>
    </source>
</evidence>
<keyword evidence="3" id="KW-0255">Endonuclease</keyword>
<dbReference type="InterPro" id="IPR036691">
    <property type="entry name" value="Endo/exonu/phosph_ase_sf"/>
</dbReference>
<proteinExistence type="predicted"/>
<dbReference type="GO" id="GO:0004519">
    <property type="term" value="F:endonuclease activity"/>
    <property type="evidence" value="ECO:0007669"/>
    <property type="project" value="UniProtKB-KW"/>
</dbReference>
<keyword evidence="1" id="KW-0472">Membrane</keyword>
<name>A0ABV8KNF7_9ACTN</name>